<dbReference type="EMBL" id="CAJNOC010009398">
    <property type="protein sequence ID" value="CAF1128402.1"/>
    <property type="molecule type" value="Genomic_DNA"/>
</dbReference>
<name>A0A814R419_9BILA</name>
<evidence type="ECO:0000256" key="1">
    <source>
        <dbReference type="SAM" id="MobiDB-lite"/>
    </source>
</evidence>
<feature type="compositionally biased region" description="Basic and acidic residues" evidence="1">
    <location>
        <begin position="102"/>
        <end position="114"/>
    </location>
</feature>
<accession>A0A814R419</accession>
<reference evidence="2" key="1">
    <citation type="submission" date="2021-02" db="EMBL/GenBank/DDBJ databases">
        <authorList>
            <person name="Nowell W R."/>
        </authorList>
    </citation>
    <scope>NUCLEOTIDE SEQUENCE</scope>
    <source>
        <strain evidence="2">Ploen Becks lab</strain>
    </source>
</reference>
<feature type="compositionally biased region" description="Polar residues" evidence="1">
    <location>
        <begin position="115"/>
        <end position="134"/>
    </location>
</feature>
<gene>
    <name evidence="2" type="ORF">OXX778_LOCUS22361</name>
</gene>
<keyword evidence="3" id="KW-1185">Reference proteome</keyword>
<proteinExistence type="predicted"/>
<dbReference type="Proteomes" id="UP000663879">
    <property type="component" value="Unassembled WGS sequence"/>
</dbReference>
<feature type="region of interest" description="Disordered" evidence="1">
    <location>
        <begin position="102"/>
        <end position="140"/>
    </location>
</feature>
<dbReference type="AlphaFoldDB" id="A0A814R419"/>
<organism evidence="2 3">
    <name type="scientific">Brachionus calyciflorus</name>
    <dbReference type="NCBI Taxonomy" id="104777"/>
    <lineage>
        <taxon>Eukaryota</taxon>
        <taxon>Metazoa</taxon>
        <taxon>Spiralia</taxon>
        <taxon>Gnathifera</taxon>
        <taxon>Rotifera</taxon>
        <taxon>Eurotatoria</taxon>
        <taxon>Monogononta</taxon>
        <taxon>Pseudotrocha</taxon>
        <taxon>Ploima</taxon>
        <taxon>Brachionidae</taxon>
        <taxon>Brachionus</taxon>
    </lineage>
</organism>
<comment type="caution">
    <text evidence="2">The sequence shown here is derived from an EMBL/GenBank/DDBJ whole genome shotgun (WGS) entry which is preliminary data.</text>
</comment>
<sequence length="173" mass="19831">MENTAQNVQNDIEFNNENGIDLAEVHKKNLIRNFHKSHSVISSDSGSVRYEHDYDLEDLLPNLQVQNIKLEDDFYISSEDESGNMNLDLEKTRALNQQLKEESKFNMSFKEKRQTSIQKNDPSGQQGTCSQTSPKKVDTDEQICGLKSNSSGVMHDDWFFSEEINGIRPLEMP</sequence>
<evidence type="ECO:0000313" key="2">
    <source>
        <dbReference type="EMBL" id="CAF1128402.1"/>
    </source>
</evidence>
<evidence type="ECO:0000313" key="3">
    <source>
        <dbReference type="Proteomes" id="UP000663879"/>
    </source>
</evidence>
<protein>
    <submittedName>
        <fullName evidence="2">Uncharacterized protein</fullName>
    </submittedName>
</protein>
<dbReference type="OrthoDB" id="10547658at2759"/>